<dbReference type="Pfam" id="PF14497">
    <property type="entry name" value="GST_C_3"/>
    <property type="match status" value="1"/>
</dbReference>
<evidence type="ECO:0000256" key="3">
    <source>
        <dbReference type="ARBA" id="ARBA00038317"/>
    </source>
</evidence>
<organism evidence="8 9">
    <name type="scientific">Panagrolaimus superbus</name>
    <dbReference type="NCBI Taxonomy" id="310955"/>
    <lineage>
        <taxon>Eukaryota</taxon>
        <taxon>Metazoa</taxon>
        <taxon>Ecdysozoa</taxon>
        <taxon>Nematoda</taxon>
        <taxon>Chromadorea</taxon>
        <taxon>Rhabditida</taxon>
        <taxon>Tylenchina</taxon>
        <taxon>Panagrolaimomorpha</taxon>
        <taxon>Panagrolaimoidea</taxon>
        <taxon>Panagrolaimidae</taxon>
        <taxon>Panagrolaimus</taxon>
    </lineage>
</organism>
<dbReference type="SUPFAM" id="SSF52833">
    <property type="entry name" value="Thioredoxin-like"/>
    <property type="match status" value="1"/>
</dbReference>
<dbReference type="SFLD" id="SFLDG00363">
    <property type="entry name" value="AMPS_(cytGST):_Alpha-__Mu-__Pi"/>
    <property type="match status" value="1"/>
</dbReference>
<keyword evidence="2" id="KW-0808">Transferase</keyword>
<dbReference type="SFLD" id="SFLDS00019">
    <property type="entry name" value="Glutathione_Transferase_(cytos"/>
    <property type="match status" value="1"/>
</dbReference>
<name>A0A914Y5F1_9BILA</name>
<dbReference type="SUPFAM" id="SSF47616">
    <property type="entry name" value="GST C-terminal domain-like"/>
    <property type="match status" value="1"/>
</dbReference>
<evidence type="ECO:0000259" key="7">
    <source>
        <dbReference type="PROSITE" id="PS50405"/>
    </source>
</evidence>
<dbReference type="PROSITE" id="PS50404">
    <property type="entry name" value="GST_NTER"/>
    <property type="match status" value="1"/>
</dbReference>
<dbReference type="Gene3D" id="3.40.30.10">
    <property type="entry name" value="Glutaredoxin"/>
    <property type="match status" value="1"/>
</dbReference>
<evidence type="ECO:0000256" key="1">
    <source>
        <dbReference type="ARBA" id="ARBA00012452"/>
    </source>
</evidence>
<dbReference type="InterPro" id="IPR040079">
    <property type="entry name" value="Glutathione_S-Trfase"/>
</dbReference>
<dbReference type="PANTHER" id="PTHR11571">
    <property type="entry name" value="GLUTATHIONE S-TRANSFERASE"/>
    <property type="match status" value="1"/>
</dbReference>
<dbReference type="InterPro" id="IPR004046">
    <property type="entry name" value="GST_C"/>
</dbReference>
<dbReference type="InterPro" id="IPR010987">
    <property type="entry name" value="Glutathione-S-Trfase_C-like"/>
</dbReference>
<evidence type="ECO:0000256" key="4">
    <source>
        <dbReference type="ARBA" id="ARBA00047960"/>
    </source>
</evidence>
<dbReference type="SFLD" id="SFLDG01205">
    <property type="entry name" value="AMPS.1"/>
    <property type="match status" value="1"/>
</dbReference>
<dbReference type="InterPro" id="IPR036249">
    <property type="entry name" value="Thioredoxin-like_sf"/>
</dbReference>
<dbReference type="InterPro" id="IPR036282">
    <property type="entry name" value="Glutathione-S-Trfase_C_sf"/>
</dbReference>
<dbReference type="FunFam" id="1.20.1050.10:FF:000031">
    <property type="entry name" value="Glutathione S-Transferase"/>
    <property type="match status" value="1"/>
</dbReference>
<dbReference type="AlphaFoldDB" id="A0A914Y5F1"/>
<dbReference type="InterPro" id="IPR004045">
    <property type="entry name" value="Glutathione_S-Trfase_N"/>
</dbReference>
<dbReference type="PANTHER" id="PTHR11571:SF260">
    <property type="entry name" value="GLUTATHIONE S-TRANSFERASE"/>
    <property type="match status" value="1"/>
</dbReference>
<protein>
    <recommendedName>
        <fullName evidence="1">glutathione transferase</fullName>
        <ecNumber evidence="1">2.5.1.18</ecNumber>
    </recommendedName>
    <alternativeName>
        <fullName evidence="5">GST class-sigma</fullName>
    </alternativeName>
</protein>
<dbReference type="InterPro" id="IPR050213">
    <property type="entry name" value="GST_superfamily"/>
</dbReference>
<dbReference type="WBParaSite" id="PSU_v2.g15431.t1">
    <property type="protein sequence ID" value="PSU_v2.g15431.t1"/>
    <property type="gene ID" value="PSU_v2.g15431"/>
</dbReference>
<dbReference type="Pfam" id="PF02798">
    <property type="entry name" value="GST_N"/>
    <property type="match status" value="1"/>
</dbReference>
<dbReference type="CDD" id="cd03039">
    <property type="entry name" value="GST_N_Sigma_like"/>
    <property type="match status" value="1"/>
</dbReference>
<evidence type="ECO:0000313" key="9">
    <source>
        <dbReference type="WBParaSite" id="PSU_v2.g15431.t1"/>
    </source>
</evidence>
<comment type="catalytic activity">
    <reaction evidence="4">
        <text>RX + glutathione = an S-substituted glutathione + a halide anion + H(+)</text>
        <dbReference type="Rhea" id="RHEA:16437"/>
        <dbReference type="ChEBI" id="CHEBI:15378"/>
        <dbReference type="ChEBI" id="CHEBI:16042"/>
        <dbReference type="ChEBI" id="CHEBI:17792"/>
        <dbReference type="ChEBI" id="CHEBI:57925"/>
        <dbReference type="ChEBI" id="CHEBI:90779"/>
        <dbReference type="EC" id="2.5.1.18"/>
    </reaction>
</comment>
<accession>A0A914Y5F1</accession>
<dbReference type="EC" id="2.5.1.18" evidence="1"/>
<dbReference type="CDD" id="cd03192">
    <property type="entry name" value="GST_C_Sigma_like"/>
    <property type="match status" value="1"/>
</dbReference>
<feature type="domain" description="GST C-terminal" evidence="7">
    <location>
        <begin position="81"/>
        <end position="206"/>
    </location>
</feature>
<keyword evidence="8" id="KW-1185">Reference proteome</keyword>
<proteinExistence type="inferred from homology"/>
<dbReference type="GO" id="GO:0006749">
    <property type="term" value="P:glutathione metabolic process"/>
    <property type="evidence" value="ECO:0007669"/>
    <property type="project" value="TreeGrafter"/>
</dbReference>
<dbReference type="GO" id="GO:0004364">
    <property type="term" value="F:glutathione transferase activity"/>
    <property type="evidence" value="ECO:0007669"/>
    <property type="project" value="UniProtKB-EC"/>
</dbReference>
<reference evidence="9" key="1">
    <citation type="submission" date="2022-11" db="UniProtKB">
        <authorList>
            <consortium name="WormBaseParasite"/>
        </authorList>
    </citation>
    <scope>IDENTIFICATION</scope>
</reference>
<dbReference type="Gene3D" id="1.20.1050.10">
    <property type="match status" value="1"/>
</dbReference>
<dbReference type="GO" id="GO:0005737">
    <property type="term" value="C:cytoplasm"/>
    <property type="evidence" value="ECO:0007669"/>
    <property type="project" value="UniProtKB-ARBA"/>
</dbReference>
<comment type="similarity">
    <text evidence="3">Belongs to the GST superfamily. Sigma family.</text>
</comment>
<evidence type="ECO:0000259" key="6">
    <source>
        <dbReference type="PROSITE" id="PS50404"/>
    </source>
</evidence>
<dbReference type="PROSITE" id="PS50405">
    <property type="entry name" value="GST_CTER"/>
    <property type="match status" value="1"/>
</dbReference>
<evidence type="ECO:0000256" key="5">
    <source>
        <dbReference type="ARBA" id="ARBA00078118"/>
    </source>
</evidence>
<evidence type="ECO:0000313" key="8">
    <source>
        <dbReference type="Proteomes" id="UP000887577"/>
    </source>
</evidence>
<feature type="domain" description="GST N-terminal" evidence="6">
    <location>
        <begin position="2"/>
        <end position="79"/>
    </location>
</feature>
<sequence>MSDVKFVYFNVRGLGEPARLILHHAKVDFKDERLTHEDWPKLKPKTKTGKLPFLEYDGHTIVESNAINRFLARKYNLAGKDDYEGALIDGIADVQKDFYAAVAPWLYTLLGFRQGNPADLKKEHLDDSLARFLPMYSNFLKEAKSGFMAPSGLSWADFVITEFLITLLNVEPKVLDGHDDIKQYLERVKNVPQLKEYYASRPDSKN</sequence>
<evidence type="ECO:0000256" key="2">
    <source>
        <dbReference type="ARBA" id="ARBA00022679"/>
    </source>
</evidence>
<dbReference type="Proteomes" id="UP000887577">
    <property type="component" value="Unplaced"/>
</dbReference>